<dbReference type="Proteomes" id="UP001501645">
    <property type="component" value="Unassembled WGS sequence"/>
</dbReference>
<dbReference type="InterPro" id="IPR038390">
    <property type="entry name" value="Metal_Tscrpt_repr_sf"/>
</dbReference>
<dbReference type="CDD" id="cd10148">
    <property type="entry name" value="CsoR-like_DUF156"/>
    <property type="match status" value="1"/>
</dbReference>
<reference evidence="4" key="1">
    <citation type="journal article" date="2019" name="Int. J. Syst. Evol. Microbiol.">
        <title>The Global Catalogue of Microorganisms (GCM) 10K type strain sequencing project: providing services to taxonomists for standard genome sequencing and annotation.</title>
        <authorList>
            <consortium name="The Broad Institute Genomics Platform"/>
            <consortium name="The Broad Institute Genome Sequencing Center for Infectious Disease"/>
            <person name="Wu L."/>
            <person name="Ma J."/>
        </authorList>
    </citation>
    <scope>NUCLEOTIDE SEQUENCE [LARGE SCALE GENOMIC DNA]</scope>
    <source>
        <strain evidence="4">JCM 18537</strain>
    </source>
</reference>
<keyword evidence="4" id="KW-1185">Reference proteome</keyword>
<dbReference type="Gene3D" id="1.20.58.1000">
    <property type="entry name" value="Metal-sensitive repressor, helix protomer"/>
    <property type="match status" value="1"/>
</dbReference>
<name>A0ABP9AQ58_9MICO</name>
<evidence type="ECO:0008006" key="5">
    <source>
        <dbReference type="Google" id="ProtNLM"/>
    </source>
</evidence>
<dbReference type="EMBL" id="BAABKO010000007">
    <property type="protein sequence ID" value="GAA4784332.1"/>
    <property type="molecule type" value="Genomic_DNA"/>
</dbReference>
<evidence type="ECO:0000256" key="2">
    <source>
        <dbReference type="ARBA" id="ARBA00023008"/>
    </source>
</evidence>
<dbReference type="InterPro" id="IPR003735">
    <property type="entry name" value="Metal_Tscrpt_repr"/>
</dbReference>
<dbReference type="PANTHER" id="PTHR33677">
    <property type="entry name" value="TRANSCRIPTIONAL REPRESSOR FRMR-RELATED"/>
    <property type="match status" value="1"/>
</dbReference>
<evidence type="ECO:0000313" key="4">
    <source>
        <dbReference type="Proteomes" id="UP001501645"/>
    </source>
</evidence>
<proteinExistence type="inferred from homology"/>
<evidence type="ECO:0000313" key="3">
    <source>
        <dbReference type="EMBL" id="GAA4784332.1"/>
    </source>
</evidence>
<comment type="similarity">
    <text evidence="1">Belongs to the CsoR family.</text>
</comment>
<dbReference type="Pfam" id="PF02583">
    <property type="entry name" value="Trns_repr_metal"/>
    <property type="match status" value="1"/>
</dbReference>
<sequence length="114" mass="12906">MCAAWHDPRTGAGRGGGWPGYAGDVIEDIQKRALHRTRILEGQLRGLGRMIENEDYCMDIITQSRAIQRSLESLNRLLLENHLRTHVTHMFESGGDDREQAVGELLRAFDFDGK</sequence>
<accession>A0ABP9AQ58</accession>
<organism evidence="3 4">
    <name type="scientific">Microbacterium gilvum</name>
    <dbReference type="NCBI Taxonomy" id="1336204"/>
    <lineage>
        <taxon>Bacteria</taxon>
        <taxon>Bacillati</taxon>
        <taxon>Actinomycetota</taxon>
        <taxon>Actinomycetes</taxon>
        <taxon>Micrococcales</taxon>
        <taxon>Microbacteriaceae</taxon>
        <taxon>Microbacterium</taxon>
    </lineage>
</organism>
<protein>
    <recommendedName>
        <fullName evidence="5">Metal-sensitive transcriptional regulator</fullName>
    </recommendedName>
</protein>
<gene>
    <name evidence="3" type="ORF">GCM10023351_32330</name>
</gene>
<comment type="caution">
    <text evidence="3">The sequence shown here is derived from an EMBL/GenBank/DDBJ whole genome shotgun (WGS) entry which is preliminary data.</text>
</comment>
<keyword evidence="2" id="KW-0186">Copper</keyword>
<evidence type="ECO:0000256" key="1">
    <source>
        <dbReference type="ARBA" id="ARBA00005428"/>
    </source>
</evidence>